<dbReference type="GO" id="GO:0006631">
    <property type="term" value="P:fatty acid metabolic process"/>
    <property type="evidence" value="ECO:0007669"/>
    <property type="project" value="TreeGrafter"/>
</dbReference>
<proteinExistence type="inferred from homology"/>
<dbReference type="InterPro" id="IPR000582">
    <property type="entry name" value="Acyl-CoA-binding_protein"/>
</dbReference>
<dbReference type="Pfam" id="PF00887">
    <property type="entry name" value="ACBP"/>
    <property type="match status" value="1"/>
</dbReference>
<accession>E4Y976</accession>
<evidence type="ECO:0000256" key="1">
    <source>
        <dbReference type="ARBA" id="ARBA00005567"/>
    </source>
</evidence>
<dbReference type="GO" id="GO:0000062">
    <property type="term" value="F:fatty-acyl-CoA binding"/>
    <property type="evidence" value="ECO:0007669"/>
    <property type="project" value="InterPro"/>
</dbReference>
<sequence>MEILKRQFEFAADHVQSNVANVGQDVLIELYGYYKQATCSGEFADAPKPGFLDFKGKKKYASWEKASVCNKEDSMERYIGIVKENFADFKLEKAPENYQNRPSNIMAKRVSRMAPVEQQNSENDELSEILRVCLTRISRRAGRKC</sequence>
<evidence type="ECO:0000259" key="3">
    <source>
        <dbReference type="PROSITE" id="PS51228"/>
    </source>
</evidence>
<dbReference type="Gene3D" id="1.20.80.10">
    <property type="match status" value="1"/>
</dbReference>
<evidence type="ECO:0000256" key="2">
    <source>
        <dbReference type="ARBA" id="ARBA00023121"/>
    </source>
</evidence>
<dbReference type="PANTHER" id="PTHR23310:SF62">
    <property type="entry name" value="ACYL-COA BINDING PROTEIN 1, ISOFORM A"/>
    <property type="match status" value="1"/>
</dbReference>
<name>E4Y976_OIKDI</name>
<evidence type="ECO:0000313" key="4">
    <source>
        <dbReference type="EMBL" id="CBY32113.1"/>
    </source>
</evidence>
<protein>
    <recommendedName>
        <fullName evidence="3">ACB domain-containing protein</fullName>
    </recommendedName>
</protein>
<gene>
    <name evidence="4" type="ORF">GSOID_T00029412001</name>
</gene>
<reference evidence="4" key="1">
    <citation type="journal article" date="2010" name="Science">
        <title>Plasticity of animal genome architecture unmasked by rapid evolution of a pelagic tunicate.</title>
        <authorList>
            <person name="Denoeud F."/>
            <person name="Henriet S."/>
            <person name="Mungpakdee S."/>
            <person name="Aury J.M."/>
            <person name="Da Silva C."/>
            <person name="Brinkmann H."/>
            <person name="Mikhaleva J."/>
            <person name="Olsen L.C."/>
            <person name="Jubin C."/>
            <person name="Canestro C."/>
            <person name="Bouquet J.M."/>
            <person name="Danks G."/>
            <person name="Poulain J."/>
            <person name="Campsteijn C."/>
            <person name="Adamski M."/>
            <person name="Cross I."/>
            <person name="Yadetie F."/>
            <person name="Muffato M."/>
            <person name="Louis A."/>
            <person name="Butcher S."/>
            <person name="Tsagkogeorga G."/>
            <person name="Konrad A."/>
            <person name="Singh S."/>
            <person name="Jensen M.F."/>
            <person name="Cong E.H."/>
            <person name="Eikeseth-Otteraa H."/>
            <person name="Noel B."/>
            <person name="Anthouard V."/>
            <person name="Porcel B.M."/>
            <person name="Kachouri-Lafond R."/>
            <person name="Nishino A."/>
            <person name="Ugolini M."/>
            <person name="Chourrout P."/>
            <person name="Nishida H."/>
            <person name="Aasland R."/>
            <person name="Huzurbazar S."/>
            <person name="Westhof E."/>
            <person name="Delsuc F."/>
            <person name="Lehrach H."/>
            <person name="Reinhardt R."/>
            <person name="Weissenbach J."/>
            <person name="Roy S.W."/>
            <person name="Artiguenave F."/>
            <person name="Postlethwait J.H."/>
            <person name="Manak J.R."/>
            <person name="Thompson E.M."/>
            <person name="Jaillon O."/>
            <person name="Du Pasquier L."/>
            <person name="Boudinot P."/>
            <person name="Liberles D.A."/>
            <person name="Volff J.N."/>
            <person name="Philippe H."/>
            <person name="Lenhard B."/>
            <person name="Roest Crollius H."/>
            <person name="Wincker P."/>
            <person name="Chourrout D."/>
        </authorList>
    </citation>
    <scope>NUCLEOTIDE SEQUENCE [LARGE SCALE GENOMIC DNA]</scope>
</reference>
<dbReference type="AlphaFoldDB" id="E4Y976"/>
<keyword evidence="2" id="KW-0446">Lipid-binding</keyword>
<dbReference type="PRINTS" id="PR00689">
    <property type="entry name" value="ACOABINDINGP"/>
</dbReference>
<comment type="similarity">
    <text evidence="1">Belongs to the ACBP family.</text>
</comment>
<dbReference type="PROSITE" id="PS51228">
    <property type="entry name" value="ACB_2"/>
    <property type="match status" value="1"/>
</dbReference>
<dbReference type="Proteomes" id="UP000011014">
    <property type="component" value="Unassembled WGS sequence"/>
</dbReference>
<feature type="domain" description="ACB" evidence="3">
    <location>
        <begin position="4"/>
        <end position="91"/>
    </location>
</feature>
<organism evidence="4">
    <name type="scientific">Oikopleura dioica</name>
    <name type="common">Tunicate</name>
    <dbReference type="NCBI Taxonomy" id="34765"/>
    <lineage>
        <taxon>Eukaryota</taxon>
        <taxon>Metazoa</taxon>
        <taxon>Chordata</taxon>
        <taxon>Tunicata</taxon>
        <taxon>Appendicularia</taxon>
        <taxon>Copelata</taxon>
        <taxon>Oikopleuridae</taxon>
        <taxon>Oikopleura</taxon>
    </lineage>
</organism>
<dbReference type="PANTHER" id="PTHR23310">
    <property type="entry name" value="ACYL-COA-BINDING PROTEIN, ACBP"/>
    <property type="match status" value="1"/>
</dbReference>
<dbReference type="InterPro" id="IPR014352">
    <property type="entry name" value="FERM/acyl-CoA-bd_prot_sf"/>
</dbReference>
<dbReference type="SUPFAM" id="SSF47027">
    <property type="entry name" value="Acyl-CoA binding protein"/>
    <property type="match status" value="1"/>
</dbReference>
<dbReference type="InterPro" id="IPR035984">
    <property type="entry name" value="Acyl-CoA-binding_sf"/>
</dbReference>
<dbReference type="EMBL" id="FN654334">
    <property type="protein sequence ID" value="CBY32113.1"/>
    <property type="molecule type" value="Genomic_DNA"/>
</dbReference>